<comment type="caution">
    <text evidence="4">The sequence shown here is derived from an EMBL/GenBank/DDBJ whole genome shotgun (WGS) entry which is preliminary data.</text>
</comment>
<dbReference type="SUPFAM" id="SSF46689">
    <property type="entry name" value="Homeodomain-like"/>
    <property type="match status" value="1"/>
</dbReference>
<comment type="subcellular location">
    <subcellularLocation>
        <location evidence="1">Nucleus</location>
    </subcellularLocation>
</comment>
<evidence type="ECO:0000256" key="2">
    <source>
        <dbReference type="SAM" id="MobiDB-lite"/>
    </source>
</evidence>
<dbReference type="GO" id="GO:0005634">
    <property type="term" value="C:nucleus"/>
    <property type="evidence" value="ECO:0007669"/>
    <property type="project" value="UniProtKB-SubCell"/>
</dbReference>
<sequence length="64" mass="7213">MLSTSSLMSRTLAASSSKPTHTPQIPLTRRRLQPEQIQALQTLYELKSHPSKEERAALARELNL</sequence>
<evidence type="ECO:0000313" key="5">
    <source>
        <dbReference type="Proteomes" id="UP000186601"/>
    </source>
</evidence>
<proteinExistence type="predicted"/>
<dbReference type="OrthoDB" id="6159439at2759"/>
<keyword evidence="1" id="KW-0371">Homeobox</keyword>
<dbReference type="Pfam" id="PF00046">
    <property type="entry name" value="Homeodomain"/>
    <property type="match status" value="1"/>
</dbReference>
<keyword evidence="5" id="KW-1185">Reference proteome</keyword>
<evidence type="ECO:0000313" key="4">
    <source>
        <dbReference type="EMBL" id="PSR76656.1"/>
    </source>
</evidence>
<reference evidence="4 5" key="1">
    <citation type="submission" date="2018-02" db="EMBL/GenBank/DDBJ databases">
        <title>Genome sequence of the basidiomycete white-rot fungus Phlebia centrifuga.</title>
        <authorList>
            <person name="Granchi Z."/>
            <person name="Peng M."/>
            <person name="de Vries R.P."/>
            <person name="Hilden K."/>
            <person name="Makela M.R."/>
            <person name="Grigoriev I."/>
            <person name="Riley R."/>
        </authorList>
    </citation>
    <scope>NUCLEOTIDE SEQUENCE [LARGE SCALE GENOMIC DNA]</scope>
    <source>
        <strain evidence="4 5">FBCC195</strain>
    </source>
</reference>
<keyword evidence="1" id="KW-0539">Nucleus</keyword>
<dbReference type="InterPro" id="IPR001356">
    <property type="entry name" value="HD"/>
</dbReference>
<feature type="compositionally biased region" description="Low complexity" evidence="2">
    <location>
        <begin position="1"/>
        <end position="17"/>
    </location>
</feature>
<dbReference type="EMBL" id="MLYV02000837">
    <property type="protein sequence ID" value="PSR76656.1"/>
    <property type="molecule type" value="Genomic_DNA"/>
</dbReference>
<dbReference type="AlphaFoldDB" id="A0A2R6NU64"/>
<organism evidence="4 5">
    <name type="scientific">Hermanssonia centrifuga</name>
    <dbReference type="NCBI Taxonomy" id="98765"/>
    <lineage>
        <taxon>Eukaryota</taxon>
        <taxon>Fungi</taxon>
        <taxon>Dikarya</taxon>
        <taxon>Basidiomycota</taxon>
        <taxon>Agaricomycotina</taxon>
        <taxon>Agaricomycetes</taxon>
        <taxon>Polyporales</taxon>
        <taxon>Meruliaceae</taxon>
        <taxon>Hermanssonia</taxon>
    </lineage>
</organism>
<keyword evidence="1" id="KW-0238">DNA-binding</keyword>
<dbReference type="InterPro" id="IPR009057">
    <property type="entry name" value="Homeodomain-like_sf"/>
</dbReference>
<name>A0A2R6NU64_9APHY</name>
<dbReference type="Proteomes" id="UP000186601">
    <property type="component" value="Unassembled WGS sequence"/>
</dbReference>
<feature type="domain" description="Homeobox" evidence="3">
    <location>
        <begin position="28"/>
        <end position="64"/>
    </location>
</feature>
<dbReference type="Gene3D" id="1.10.10.60">
    <property type="entry name" value="Homeodomain-like"/>
    <property type="match status" value="1"/>
</dbReference>
<dbReference type="GO" id="GO:0003677">
    <property type="term" value="F:DNA binding"/>
    <property type="evidence" value="ECO:0007669"/>
    <property type="project" value="UniProtKB-KW"/>
</dbReference>
<accession>A0A2R6NU64</accession>
<protein>
    <recommendedName>
        <fullName evidence="3">Homeobox domain-containing protein</fullName>
    </recommendedName>
</protein>
<feature type="region of interest" description="Disordered" evidence="2">
    <location>
        <begin position="1"/>
        <end position="33"/>
    </location>
</feature>
<gene>
    <name evidence="4" type="ORF">PHLCEN_2v8253</name>
</gene>
<evidence type="ECO:0000259" key="3">
    <source>
        <dbReference type="Pfam" id="PF00046"/>
    </source>
</evidence>
<dbReference type="CDD" id="cd00086">
    <property type="entry name" value="homeodomain"/>
    <property type="match status" value="1"/>
</dbReference>
<evidence type="ECO:0000256" key="1">
    <source>
        <dbReference type="RuleBase" id="RU000682"/>
    </source>
</evidence>